<dbReference type="AlphaFoldDB" id="A0A8J7KVR1"/>
<proteinExistence type="predicted"/>
<protein>
    <submittedName>
        <fullName evidence="1">Uncharacterized protein</fullName>
    </submittedName>
</protein>
<gene>
    <name evidence="1" type="ORF">IW245_001796</name>
</gene>
<name>A0A8J7KVR1_9ACTN</name>
<dbReference type="EMBL" id="JADOUF010000001">
    <property type="protein sequence ID" value="MBG6135602.1"/>
    <property type="molecule type" value="Genomic_DNA"/>
</dbReference>
<evidence type="ECO:0000313" key="1">
    <source>
        <dbReference type="EMBL" id="MBG6135602.1"/>
    </source>
</evidence>
<comment type="caution">
    <text evidence="1">The sequence shown here is derived from an EMBL/GenBank/DDBJ whole genome shotgun (WGS) entry which is preliminary data.</text>
</comment>
<dbReference type="Proteomes" id="UP000622552">
    <property type="component" value="Unassembled WGS sequence"/>
</dbReference>
<accession>A0A8J7KVR1</accession>
<dbReference type="RefSeq" id="WP_197002691.1">
    <property type="nucleotide sequence ID" value="NZ_BONS01000002.1"/>
</dbReference>
<sequence>MRLITRADDELYGLVSVAAKLGRADKVLDRLGEARLASPDDPEAAFAHALARMATLPSIQVGFEAHAEFTEVIDAFGQVLDREPRHWLARYGRARLRALIPSSYGAFTVQVSSELTHAAGDLDLLREHQAGVASQPYFASCHALAVVVDQLSGRLPDLSALRACAPVPVGLPALGAILCEPLVTLHAAGVGPEVGELLRGLYGDQPAVARVGAGA</sequence>
<reference evidence="1" key="1">
    <citation type="submission" date="2020-11" db="EMBL/GenBank/DDBJ databases">
        <title>Sequencing the genomes of 1000 actinobacteria strains.</title>
        <authorList>
            <person name="Klenk H.-P."/>
        </authorList>
    </citation>
    <scope>NUCLEOTIDE SEQUENCE</scope>
    <source>
        <strain evidence="1">DSM 45356</strain>
    </source>
</reference>
<evidence type="ECO:0000313" key="2">
    <source>
        <dbReference type="Proteomes" id="UP000622552"/>
    </source>
</evidence>
<organism evidence="1 2">
    <name type="scientific">Longispora fulva</name>
    <dbReference type="NCBI Taxonomy" id="619741"/>
    <lineage>
        <taxon>Bacteria</taxon>
        <taxon>Bacillati</taxon>
        <taxon>Actinomycetota</taxon>
        <taxon>Actinomycetes</taxon>
        <taxon>Micromonosporales</taxon>
        <taxon>Micromonosporaceae</taxon>
        <taxon>Longispora</taxon>
    </lineage>
</organism>
<keyword evidence="2" id="KW-1185">Reference proteome</keyword>